<name>G0MMB5_CAEBE</name>
<evidence type="ECO:0000256" key="5">
    <source>
        <dbReference type="ARBA" id="ARBA00022695"/>
    </source>
</evidence>
<dbReference type="Proteomes" id="UP000008068">
    <property type="component" value="Unassembled WGS sequence"/>
</dbReference>
<dbReference type="InParanoid" id="G0MMB5"/>
<keyword evidence="3" id="KW-0696">RNA-directed RNA polymerase</keyword>
<feature type="compositionally biased region" description="Low complexity" evidence="9">
    <location>
        <begin position="188"/>
        <end position="203"/>
    </location>
</feature>
<dbReference type="GO" id="GO:0003723">
    <property type="term" value="F:RNA binding"/>
    <property type="evidence" value="ECO:0007669"/>
    <property type="project" value="UniProtKB-KW"/>
</dbReference>
<dbReference type="InterPro" id="IPR057493">
    <property type="entry name" value="PH_RdRP-assoc"/>
</dbReference>
<feature type="domain" description="DUF7637" evidence="12">
    <location>
        <begin position="5"/>
        <end position="111"/>
    </location>
</feature>
<dbReference type="InterPro" id="IPR056053">
    <property type="entry name" value="DUF7636"/>
</dbReference>
<dbReference type="InterPro" id="IPR056054">
    <property type="entry name" value="DUF7637"/>
</dbReference>
<keyword evidence="7" id="KW-0943">RNA-mediated gene silencing</keyword>
<keyword evidence="4" id="KW-0808">Transferase</keyword>
<dbReference type="OrthoDB" id="6513042at2759"/>
<keyword evidence="6" id="KW-0694">RNA-binding</keyword>
<dbReference type="InterPro" id="IPR058752">
    <property type="entry name" value="RDRP_C_head"/>
</dbReference>
<evidence type="ECO:0000256" key="7">
    <source>
        <dbReference type="ARBA" id="ARBA00023158"/>
    </source>
</evidence>
<dbReference type="Pfam" id="PF05183">
    <property type="entry name" value="RdRP"/>
    <property type="match status" value="1"/>
</dbReference>
<dbReference type="HOGENOM" id="CLU_001939_0_0_1"/>
<evidence type="ECO:0000259" key="14">
    <source>
        <dbReference type="Pfam" id="PF25359"/>
    </source>
</evidence>
<dbReference type="EMBL" id="GL379801">
    <property type="protein sequence ID" value="EGT36506.1"/>
    <property type="molecule type" value="Genomic_DNA"/>
</dbReference>
<evidence type="ECO:0000256" key="1">
    <source>
        <dbReference type="ARBA" id="ARBA00005762"/>
    </source>
</evidence>
<dbReference type="Pfam" id="PF24934">
    <property type="entry name" value="DUF7752"/>
    <property type="match status" value="1"/>
</dbReference>
<evidence type="ECO:0000259" key="11">
    <source>
        <dbReference type="Pfam" id="PF24642"/>
    </source>
</evidence>
<reference evidence="17" key="1">
    <citation type="submission" date="2011-07" db="EMBL/GenBank/DDBJ databases">
        <authorList>
            <consortium name="Caenorhabditis brenneri Sequencing and Analysis Consortium"/>
            <person name="Wilson R.K."/>
        </authorList>
    </citation>
    <scope>NUCLEOTIDE SEQUENCE [LARGE SCALE GENOMIC DNA]</scope>
    <source>
        <strain evidence="17">PB2801</strain>
    </source>
</reference>
<dbReference type="Pfam" id="PF24643">
    <property type="entry name" value="DUF7637"/>
    <property type="match status" value="1"/>
</dbReference>
<dbReference type="Pfam" id="PF24642">
    <property type="entry name" value="DUF7636"/>
    <property type="match status" value="1"/>
</dbReference>
<keyword evidence="5" id="KW-0548">Nucleotidyltransferase</keyword>
<evidence type="ECO:0000256" key="8">
    <source>
        <dbReference type="ARBA" id="ARBA00048744"/>
    </source>
</evidence>
<accession>G0MMB5</accession>
<proteinExistence type="inferred from homology"/>
<comment type="similarity">
    <text evidence="1">Belongs to the RdRP family.</text>
</comment>
<protein>
    <recommendedName>
        <fullName evidence="2">RNA-directed RNA polymerase</fullName>
        <ecNumber evidence="2">2.7.7.48</ecNumber>
    </recommendedName>
</protein>
<evidence type="ECO:0000313" key="16">
    <source>
        <dbReference type="EMBL" id="EGT36506.1"/>
    </source>
</evidence>
<dbReference type="EC" id="2.7.7.48" evidence="2"/>
<feature type="domain" description="DUF7752" evidence="13">
    <location>
        <begin position="1366"/>
        <end position="1475"/>
    </location>
</feature>
<evidence type="ECO:0000259" key="13">
    <source>
        <dbReference type="Pfam" id="PF24934"/>
    </source>
</evidence>
<dbReference type="PANTHER" id="PTHR23079:SF57">
    <property type="entry name" value="RNA-DIRECTED RNA POLYMERASE"/>
    <property type="match status" value="1"/>
</dbReference>
<dbReference type="OMA" id="QSLECHK"/>
<dbReference type="Pfam" id="PF25359">
    <property type="entry name" value="PH_met_RdRP"/>
    <property type="match status" value="1"/>
</dbReference>
<feature type="compositionally biased region" description="Basic and acidic residues" evidence="9">
    <location>
        <begin position="1093"/>
        <end position="1104"/>
    </location>
</feature>
<evidence type="ECO:0000256" key="6">
    <source>
        <dbReference type="ARBA" id="ARBA00022884"/>
    </source>
</evidence>
<dbReference type="GO" id="GO:0030422">
    <property type="term" value="P:siRNA processing"/>
    <property type="evidence" value="ECO:0007669"/>
    <property type="project" value="TreeGrafter"/>
</dbReference>
<dbReference type="PANTHER" id="PTHR23079">
    <property type="entry name" value="RNA-DEPENDENT RNA POLYMERASE"/>
    <property type="match status" value="1"/>
</dbReference>
<dbReference type="InterPro" id="IPR007855">
    <property type="entry name" value="RDRP"/>
</dbReference>
<dbReference type="Pfam" id="PF26253">
    <property type="entry name" value="RdRP_head"/>
    <property type="match status" value="1"/>
</dbReference>
<feature type="region of interest" description="Disordered" evidence="9">
    <location>
        <begin position="1084"/>
        <end position="1104"/>
    </location>
</feature>
<evidence type="ECO:0000256" key="9">
    <source>
        <dbReference type="SAM" id="MobiDB-lite"/>
    </source>
</evidence>
<sequence>MADPPRHGFIKLEFPESASTRREMDEVVERLTARLEPSLDTYGIHIVKRHPTQIVEEQDCDCYFEVNYEVTSRRFNERLIDAMKEYLMEISGTVRYQLPNIVLHSPEFWETEIESLVRAIPLSAIYFGNVQGNTYLSHWEISFWDKLAPKSKKSKKDLPMYKIEVNFEFDKTDMITVNFQCQEEKKQNNNSNNGNSNTNNGNNRKMMIVNYQVTVRRESIRRIIVDPCATDCYGERIRIHLELNSPPLIRKGRIDEQSQANPFHQPFYKRWKTFENLEWKNHGYPMPEAISDSPFFTLDFDETLTHDQIYRVLSRLRDRTRVSIEFGLLPIVNVPLGKRYPYNRWTIQGGVMKTATDENAAIYREFLYELFRPKYEIIDGKSTDINEERKFAITYLIECLLSRGAVVKDQLLLNEIHWENFLNVIILYYKKNDKLCEAALEDLIHLIDGRKRIGCITKCLDKICQKRERMQLINGLSEKEIHDGFQIVRKVVFTPTRVIYVAPEAIMGNRVLRRFDKDGTKVLRITFRDDNNSKMRTNTTEELLEKTANKFFREGVRVANRDFGFLGCSNSQMRDSGAYFMLKATPGQLERFYRKYPRHTREQLLSYKPWIDEVRLNLGKFSEVENVPKMIARMGQCFTQSRLTGVALERKNYCKIFDYEGGKNSKKAAYTFSDGVGMMSCRFAKIMAQSMNYDRSVPSCFQIRFRGNKGVIAMEPQLDDLRNWSIRHQLDDLIPEIKVAFRPSQIKFQAKHIEGDQIEMVKPAGPVPVSLNKPLINILDQVSEMQGVLCHKRMVSRIEELMDRQVQSFAKQMNDETYCRNRLKEFPRRVDIDYLRTTWGFTLSREPFFRSLIKAAIKFSITKQLRKEQIPIPKELGRTLFGVVDETGRLQYGQVFVQYSSNILNKHPVRLADQSVQNGVVVTGPILISKNPCIVPGDVRIFEAVDIPELHHMCDVVVFPQSGPRPHPDEMAGSDLDGDEYSVIWDPQMLLEWNEPAFDFSVEKQRIEWDPNEVDNLMREFYVQYLKLDSVGQISNAHLHNSDQYGLMSTVCMNLAKKNSQAVDFTKSGIPPAEMTRDWRRDPITDEMVPPENPERIPDFHMGNERNPQYVSPRLCGRLFREFQAIDNVIKISEEKDELYDIEIDEDIMIYGYERFMVEARTELANYNGQLRSIMETYGIATEGEIMSGCIIEMRNRISDKDQDDMSFFNTNLMIETRVTTLICRFREKFFEQFGGYQSCCSIIENADENNSSCLAYRCRSATNSMMQKAVAWYRACYEFAQSNRETRKLSFAWIVYDVIAKVREAAMLSQENLQIGGANPMYTFLEKHRKQYLEDNLDDFELFQSLNQFKNDERAKRPLEILKMYFDSVPGLDSVLFMLYKWAHLSKLFVDQPIRTYQFFLIFILFATKQLPSPDVRLFEMVDEEVYREEMEKNGRVKPQIEEELTEEKKSHMMVKFLEYLASRNFRKLPSLSFKSLGYSSIFIRGEWQIYHVAAMKTYYNIMFNLRFEELPVSTDPTITKTTVIREVEPFVIELPEHIDIMALHISMQANSKVTELEMRRQAPKKESSGRDREEERVETRVRYIVSARGTLESLQRLRQLTAVTIPIRSHLEGDDVSRQMAFLCHHKIMVDYDENNPM</sequence>
<gene>
    <name evidence="16" type="ORF">CAEBREN_02888</name>
</gene>
<evidence type="ECO:0000259" key="15">
    <source>
        <dbReference type="Pfam" id="PF26253"/>
    </source>
</evidence>
<dbReference type="STRING" id="135651.G0MMB5"/>
<evidence type="ECO:0000313" key="17">
    <source>
        <dbReference type="Proteomes" id="UP000008068"/>
    </source>
</evidence>
<feature type="domain" description="DUF7636" evidence="11">
    <location>
        <begin position="1526"/>
        <end position="1631"/>
    </location>
</feature>
<dbReference type="GO" id="GO:0003968">
    <property type="term" value="F:RNA-directed RNA polymerase activity"/>
    <property type="evidence" value="ECO:0007669"/>
    <property type="project" value="UniProtKB-KW"/>
</dbReference>
<feature type="region of interest" description="Disordered" evidence="9">
    <location>
        <begin position="1557"/>
        <end position="1577"/>
    </location>
</feature>
<dbReference type="InterPro" id="IPR057596">
    <property type="entry name" value="RDRP_core"/>
</dbReference>
<keyword evidence="17" id="KW-1185">Reference proteome</keyword>
<dbReference type="InterPro" id="IPR056654">
    <property type="entry name" value="DUF7752"/>
</dbReference>
<feature type="region of interest" description="Disordered" evidence="9">
    <location>
        <begin position="184"/>
        <end position="203"/>
    </location>
</feature>
<feature type="domain" description="PH-like" evidence="14">
    <location>
        <begin position="116"/>
        <end position="330"/>
    </location>
</feature>
<dbReference type="eggNOG" id="KOG0988">
    <property type="taxonomic scope" value="Eukaryota"/>
</dbReference>
<feature type="domain" description="RDRP C-terminal head" evidence="15">
    <location>
        <begin position="1145"/>
        <end position="1307"/>
    </location>
</feature>
<evidence type="ECO:0000259" key="10">
    <source>
        <dbReference type="Pfam" id="PF05183"/>
    </source>
</evidence>
<dbReference type="FunCoup" id="G0MMB5">
    <property type="interactions" value="16"/>
</dbReference>
<dbReference type="GO" id="GO:0031380">
    <property type="term" value="C:nuclear RNA-directed RNA polymerase complex"/>
    <property type="evidence" value="ECO:0007669"/>
    <property type="project" value="TreeGrafter"/>
</dbReference>
<evidence type="ECO:0000256" key="3">
    <source>
        <dbReference type="ARBA" id="ARBA00022484"/>
    </source>
</evidence>
<organism evidence="17">
    <name type="scientific">Caenorhabditis brenneri</name>
    <name type="common">Nematode worm</name>
    <dbReference type="NCBI Taxonomy" id="135651"/>
    <lineage>
        <taxon>Eukaryota</taxon>
        <taxon>Metazoa</taxon>
        <taxon>Ecdysozoa</taxon>
        <taxon>Nematoda</taxon>
        <taxon>Chromadorea</taxon>
        <taxon>Rhabditida</taxon>
        <taxon>Rhabditina</taxon>
        <taxon>Rhabditomorpha</taxon>
        <taxon>Rhabditoidea</taxon>
        <taxon>Rhabditidae</taxon>
        <taxon>Peloderinae</taxon>
        <taxon>Caenorhabditis</taxon>
    </lineage>
</organism>
<comment type="catalytic activity">
    <reaction evidence="8">
        <text>RNA(n) + a ribonucleoside 5'-triphosphate = RNA(n+1) + diphosphate</text>
        <dbReference type="Rhea" id="RHEA:21248"/>
        <dbReference type="Rhea" id="RHEA-COMP:14527"/>
        <dbReference type="Rhea" id="RHEA-COMP:17342"/>
        <dbReference type="ChEBI" id="CHEBI:33019"/>
        <dbReference type="ChEBI" id="CHEBI:61557"/>
        <dbReference type="ChEBI" id="CHEBI:140395"/>
        <dbReference type="EC" id="2.7.7.48"/>
    </reaction>
</comment>
<feature type="domain" description="RDRP core" evidence="10">
    <location>
        <begin position="493"/>
        <end position="1122"/>
    </location>
</feature>
<evidence type="ECO:0000259" key="12">
    <source>
        <dbReference type="Pfam" id="PF24643"/>
    </source>
</evidence>
<evidence type="ECO:0000256" key="4">
    <source>
        <dbReference type="ARBA" id="ARBA00022679"/>
    </source>
</evidence>
<evidence type="ECO:0000256" key="2">
    <source>
        <dbReference type="ARBA" id="ARBA00012494"/>
    </source>
</evidence>